<protein>
    <submittedName>
        <fullName evidence="4">Non-canonical purine NTP pyrophosphatase</fullName>
    </submittedName>
</protein>
<dbReference type="Proteomes" id="UP000034325">
    <property type="component" value="Unassembled WGS sequence"/>
</dbReference>
<dbReference type="PANTHER" id="PTHR11067:SF9">
    <property type="entry name" value="INOSINE TRIPHOSPHATE PYROPHOSPHATASE"/>
    <property type="match status" value="1"/>
</dbReference>
<dbReference type="GO" id="GO:0047429">
    <property type="term" value="F:nucleoside triphosphate diphosphatase activity"/>
    <property type="evidence" value="ECO:0007669"/>
    <property type="project" value="InterPro"/>
</dbReference>
<dbReference type="AlphaFoldDB" id="A0A0G0M0T0"/>
<gene>
    <name evidence="4" type="ORF">UT23_C0008G0036</name>
</gene>
<evidence type="ECO:0000313" key="4">
    <source>
        <dbReference type="EMBL" id="KKQ97763.1"/>
    </source>
</evidence>
<dbReference type="Gene3D" id="3.90.950.10">
    <property type="match status" value="1"/>
</dbReference>
<reference evidence="4 5" key="1">
    <citation type="journal article" date="2015" name="Nature">
        <title>rRNA introns, odd ribosomes, and small enigmatic genomes across a large radiation of phyla.</title>
        <authorList>
            <person name="Brown C.T."/>
            <person name="Hug L.A."/>
            <person name="Thomas B.C."/>
            <person name="Sharon I."/>
            <person name="Castelle C.J."/>
            <person name="Singh A."/>
            <person name="Wilkins M.J."/>
            <person name="Williams K.H."/>
            <person name="Banfield J.F."/>
        </authorList>
    </citation>
    <scope>NUCLEOTIDE SEQUENCE [LARGE SCALE GENOMIC DNA]</scope>
</reference>
<dbReference type="CDD" id="cd00515">
    <property type="entry name" value="HAM1"/>
    <property type="match status" value="1"/>
</dbReference>
<comment type="similarity">
    <text evidence="1 3">Belongs to the HAM1 NTPase family.</text>
</comment>
<keyword evidence="2 3" id="KW-0378">Hydrolase</keyword>
<dbReference type="EMBL" id="LBWA01000008">
    <property type="protein sequence ID" value="KKQ97763.1"/>
    <property type="molecule type" value="Genomic_DNA"/>
</dbReference>
<comment type="caution">
    <text evidence="4">The sequence shown here is derived from an EMBL/GenBank/DDBJ whole genome shotgun (WGS) entry which is preliminary data.</text>
</comment>
<evidence type="ECO:0000256" key="3">
    <source>
        <dbReference type="RuleBase" id="RU003781"/>
    </source>
</evidence>
<dbReference type="NCBIfam" id="TIGR00042">
    <property type="entry name" value="RdgB/HAM1 family non-canonical purine NTP pyrophosphatase"/>
    <property type="match status" value="1"/>
</dbReference>
<dbReference type="GO" id="GO:0009143">
    <property type="term" value="P:nucleoside triphosphate catabolic process"/>
    <property type="evidence" value="ECO:0007669"/>
    <property type="project" value="InterPro"/>
</dbReference>
<evidence type="ECO:0000313" key="5">
    <source>
        <dbReference type="Proteomes" id="UP000034325"/>
    </source>
</evidence>
<dbReference type="PANTHER" id="PTHR11067">
    <property type="entry name" value="INOSINE TRIPHOSPHATE PYROPHOSPHATASE/HAM1 PROTEIN"/>
    <property type="match status" value="1"/>
</dbReference>
<evidence type="ECO:0000256" key="2">
    <source>
        <dbReference type="ARBA" id="ARBA00022801"/>
    </source>
</evidence>
<evidence type="ECO:0000256" key="1">
    <source>
        <dbReference type="ARBA" id="ARBA00008023"/>
    </source>
</evidence>
<name>A0A0G0M0T0_9BACT</name>
<dbReference type="InterPro" id="IPR002637">
    <property type="entry name" value="RdgB/HAM1"/>
</dbReference>
<dbReference type="GO" id="GO:0005737">
    <property type="term" value="C:cytoplasm"/>
    <property type="evidence" value="ECO:0007669"/>
    <property type="project" value="TreeGrafter"/>
</dbReference>
<dbReference type="InterPro" id="IPR029001">
    <property type="entry name" value="ITPase-like_fam"/>
</dbReference>
<sequence length="183" mass="20377">MIKLYFATGNEGKLKEAQNILGVDVEGVGLEIDEIQSMDPVEVAVKKARAYYSALKKPIFIEDVSVSIKALYGLPGTYIDAFMQSLGNEGIVELMKEKTNRKVLAQATVVYVEKAGSEKIFIGKVVGKVADKPRGDGFGWDPIFIPKGEKRTFGEMSLEEKNKYSMRAKALTKFKKWLDDKSK</sequence>
<dbReference type="SUPFAM" id="SSF52972">
    <property type="entry name" value="ITPase-like"/>
    <property type="match status" value="1"/>
</dbReference>
<dbReference type="Pfam" id="PF01725">
    <property type="entry name" value="Ham1p_like"/>
    <property type="match status" value="1"/>
</dbReference>
<accession>A0A0G0M0T0</accession>
<organism evidence="4 5">
    <name type="scientific">Candidatus Woesebacteria bacterium GW2011_GWA1_39_12</name>
    <dbReference type="NCBI Taxonomy" id="1618549"/>
    <lineage>
        <taxon>Bacteria</taxon>
        <taxon>Candidatus Woeseibacteriota</taxon>
    </lineage>
</organism>
<proteinExistence type="inferred from homology"/>